<gene>
    <name evidence="14" type="ORF">DFR71_1279</name>
</gene>
<dbReference type="Gene3D" id="3.30.559.10">
    <property type="entry name" value="Chloramphenicol acetyltransferase-like domain"/>
    <property type="match status" value="1"/>
</dbReference>
<keyword evidence="7" id="KW-0443">Lipid metabolism</keyword>
<dbReference type="PANTHER" id="PTHR28037:SF1">
    <property type="entry name" value="ALCOHOL O-ACETYLTRANSFERASE 1-RELATED"/>
    <property type="match status" value="1"/>
</dbReference>
<dbReference type="Pfam" id="PF16911">
    <property type="entry name" value="PapA_C"/>
    <property type="match status" value="1"/>
</dbReference>
<proteinExistence type="inferred from homology"/>
<keyword evidence="9" id="KW-0012">Acyltransferase</keyword>
<comment type="catalytic activity">
    <reaction evidence="3">
        <text>2 a mycocerosyl-[mycocerosic acid synthase] + a phthiodiolone = a dimycocerosyl phthiodiolone + 2 holo-[mycocerosic acid synthase].</text>
        <dbReference type="EC" id="2.3.1.282"/>
    </reaction>
</comment>
<keyword evidence="15" id="KW-1185">Reference proteome</keyword>
<organism evidence="14 15">
    <name type="scientific">Nocardia alba</name>
    <dbReference type="NCBI Taxonomy" id="225051"/>
    <lineage>
        <taxon>Bacteria</taxon>
        <taxon>Bacillati</taxon>
        <taxon>Actinomycetota</taxon>
        <taxon>Actinomycetes</taxon>
        <taxon>Mycobacteriales</taxon>
        <taxon>Nocardiaceae</taxon>
        <taxon>Nocardia</taxon>
    </lineage>
</organism>
<dbReference type="AlphaFoldDB" id="A0A4R1G157"/>
<evidence type="ECO:0000259" key="13">
    <source>
        <dbReference type="Pfam" id="PF16911"/>
    </source>
</evidence>
<comment type="catalytic activity">
    <reaction evidence="1">
        <text>2 a mycocerosyl-[mycocerosic acid synthase] + a phthiocerol = a dimycocerosyl phthiocerol + 2 holo-[mycocerosic acid synthase].</text>
        <dbReference type="EC" id="2.3.1.282"/>
    </reaction>
</comment>
<evidence type="ECO:0000256" key="11">
    <source>
        <dbReference type="ARBA" id="ARBA00032317"/>
    </source>
</evidence>
<dbReference type="Gene3D" id="3.30.559.30">
    <property type="entry name" value="Nonribosomal peptide synthetase, condensation domain"/>
    <property type="match status" value="1"/>
</dbReference>
<evidence type="ECO:0000256" key="2">
    <source>
        <dbReference type="ARBA" id="ARBA00000625"/>
    </source>
</evidence>
<evidence type="ECO:0000256" key="10">
    <source>
        <dbReference type="ARBA" id="ARBA00030465"/>
    </source>
</evidence>
<comment type="similarity">
    <text evidence="4">Belongs to the acyltransferase PapA5 family.</text>
</comment>
<evidence type="ECO:0000256" key="6">
    <source>
        <dbReference type="ARBA" id="ARBA00013449"/>
    </source>
</evidence>
<evidence type="ECO:0000256" key="3">
    <source>
        <dbReference type="ARBA" id="ARBA00001907"/>
    </source>
</evidence>
<dbReference type="SUPFAM" id="SSF52777">
    <property type="entry name" value="CoA-dependent acyltransferases"/>
    <property type="match status" value="2"/>
</dbReference>
<keyword evidence="8" id="KW-0808">Transferase</keyword>
<feature type="domain" description="Phthiocerol/phthiodiolone dimycocerosyl transferase C-terminal" evidence="13">
    <location>
        <begin position="224"/>
        <end position="407"/>
    </location>
</feature>
<dbReference type="InterPro" id="IPR031641">
    <property type="entry name" value="PapA_C"/>
</dbReference>
<comment type="caution">
    <text evidence="14">The sequence shown here is derived from an EMBL/GenBank/DDBJ whole genome shotgun (WGS) entry which is preliminary data.</text>
</comment>
<dbReference type="Proteomes" id="UP000294856">
    <property type="component" value="Unassembled WGS sequence"/>
</dbReference>
<evidence type="ECO:0000256" key="12">
    <source>
        <dbReference type="ARBA" id="ARBA00033407"/>
    </source>
</evidence>
<keyword evidence="7" id="KW-0444">Lipid biosynthesis</keyword>
<protein>
    <recommendedName>
        <fullName evidence="6">Phthiocerol/phthiodiolone dimycocerosyl transferase</fullName>
        <ecNumber evidence="5">2.3.1.282</ecNumber>
    </recommendedName>
    <alternativeName>
        <fullName evidence="12">Acyltransferase PapA5</fullName>
    </alternativeName>
    <alternativeName>
        <fullName evidence="10">Phthiocerol/phthiodiolone O-acyltransferase</fullName>
    </alternativeName>
    <alternativeName>
        <fullName evidence="11">Polyketide synthase-associated protein A5</fullName>
    </alternativeName>
</protein>
<accession>A0A4R1G157</accession>
<evidence type="ECO:0000313" key="15">
    <source>
        <dbReference type="Proteomes" id="UP000294856"/>
    </source>
</evidence>
<dbReference type="PANTHER" id="PTHR28037">
    <property type="entry name" value="ALCOHOL O-ACETYLTRANSFERASE 1-RELATED"/>
    <property type="match status" value="1"/>
</dbReference>
<dbReference type="OrthoDB" id="3318646at2"/>
<reference evidence="14 15" key="1">
    <citation type="submission" date="2019-03" db="EMBL/GenBank/DDBJ databases">
        <title>Genomic Encyclopedia of Type Strains, Phase IV (KMG-IV): sequencing the most valuable type-strain genomes for metagenomic binning, comparative biology and taxonomic classification.</title>
        <authorList>
            <person name="Goeker M."/>
        </authorList>
    </citation>
    <scope>NUCLEOTIDE SEQUENCE [LARGE SCALE GENOMIC DNA]</scope>
    <source>
        <strain evidence="14 15">DSM 44684</strain>
    </source>
</reference>
<evidence type="ECO:0000256" key="4">
    <source>
        <dbReference type="ARBA" id="ARBA00006558"/>
    </source>
</evidence>
<dbReference type="GO" id="GO:0016746">
    <property type="term" value="F:acyltransferase activity"/>
    <property type="evidence" value="ECO:0007669"/>
    <property type="project" value="UniProtKB-KW"/>
</dbReference>
<name>A0A4R1G157_9NOCA</name>
<dbReference type="STRING" id="1210063.GCA_001612665_02877"/>
<evidence type="ECO:0000256" key="1">
    <source>
        <dbReference type="ARBA" id="ARBA00000026"/>
    </source>
</evidence>
<dbReference type="EC" id="2.3.1.282" evidence="5"/>
<sequence length="435" mass="46899">MKRMYVSNMTSRRRISPFESSFFGIGTTIGSVPTGGMPLFLGTTVHGALDPEILRTVLDDLAATHPLLRSRVVTEDGAGYFVRDDEFRPRLDLIDGGEAEYLALVNGPRDWSDGLFRAYLLRAGLRQQIVLVVHHGISDGRSGFALLGQLWEHYTARSTGDAVPHPDSNQRLPEAMDTRLAEMVSGAEAEAWLAAVRAGATMMSPDDAPRTLPRDGTDTDRLGRFAMQRIELTAEETAELVTAARSQGISVNSVLTGAVLAAVRTRFPESGAVPMFCGYAADVRAEFDPPVPVDTMVNYASGGGTLVSATGDTTPLELARSVDAGVRAGLDRREPAVFPLAAQLVNDAATAALLSAPPTFALSNIGRVPAHSIPDHIAFVRDDVYAMGPAMPPKLTAFTIAGRLTLQLEYDTALYSRPQMEKLRLTLLELLHTLE</sequence>
<dbReference type="EMBL" id="SMFR01000001">
    <property type="protein sequence ID" value="TCK00281.1"/>
    <property type="molecule type" value="Genomic_DNA"/>
</dbReference>
<evidence type="ECO:0000313" key="14">
    <source>
        <dbReference type="EMBL" id="TCK00281.1"/>
    </source>
</evidence>
<dbReference type="InterPro" id="IPR052058">
    <property type="entry name" value="Alcohol_O-acetyltransferase"/>
</dbReference>
<evidence type="ECO:0000256" key="8">
    <source>
        <dbReference type="ARBA" id="ARBA00022679"/>
    </source>
</evidence>
<evidence type="ECO:0000256" key="9">
    <source>
        <dbReference type="ARBA" id="ARBA00023315"/>
    </source>
</evidence>
<comment type="catalytic activity">
    <reaction evidence="2">
        <text>2 a mycocerosyl-[mycocerosic acid synthase] + a phenolphthiocerol = a dimycocerosyl phenolphthiocerol + 2 holo-[mycocerosic acid synthase].</text>
        <dbReference type="EC" id="2.3.1.282"/>
    </reaction>
</comment>
<evidence type="ECO:0000256" key="7">
    <source>
        <dbReference type="ARBA" id="ARBA00022516"/>
    </source>
</evidence>
<evidence type="ECO:0000256" key="5">
    <source>
        <dbReference type="ARBA" id="ARBA00012866"/>
    </source>
</evidence>
<dbReference type="InterPro" id="IPR023213">
    <property type="entry name" value="CAT-like_dom_sf"/>
</dbReference>